<reference evidence="1 2" key="1">
    <citation type="journal article" date="2019" name="Sci. Rep.">
        <title>Orb-weaving spider Araneus ventricosus genome elucidates the spidroin gene catalogue.</title>
        <authorList>
            <person name="Kono N."/>
            <person name="Nakamura H."/>
            <person name="Ohtoshi R."/>
            <person name="Moran D.A.P."/>
            <person name="Shinohara A."/>
            <person name="Yoshida Y."/>
            <person name="Fujiwara M."/>
            <person name="Mori M."/>
            <person name="Tomita M."/>
            <person name="Arakawa K."/>
        </authorList>
    </citation>
    <scope>NUCLEOTIDE SEQUENCE [LARGE SCALE GENOMIC DNA]</scope>
</reference>
<name>A0A4Y2RJ01_ARAVE</name>
<protein>
    <submittedName>
        <fullName evidence="1">Uncharacterized protein</fullName>
    </submittedName>
</protein>
<dbReference type="EMBL" id="BGPR01017329">
    <property type="protein sequence ID" value="GBN75777.1"/>
    <property type="molecule type" value="Genomic_DNA"/>
</dbReference>
<evidence type="ECO:0000313" key="2">
    <source>
        <dbReference type="Proteomes" id="UP000499080"/>
    </source>
</evidence>
<organism evidence="1 2">
    <name type="scientific">Araneus ventricosus</name>
    <name type="common">Orbweaver spider</name>
    <name type="synonym">Epeira ventricosa</name>
    <dbReference type="NCBI Taxonomy" id="182803"/>
    <lineage>
        <taxon>Eukaryota</taxon>
        <taxon>Metazoa</taxon>
        <taxon>Ecdysozoa</taxon>
        <taxon>Arthropoda</taxon>
        <taxon>Chelicerata</taxon>
        <taxon>Arachnida</taxon>
        <taxon>Araneae</taxon>
        <taxon>Araneomorphae</taxon>
        <taxon>Entelegynae</taxon>
        <taxon>Araneoidea</taxon>
        <taxon>Araneidae</taxon>
        <taxon>Araneus</taxon>
    </lineage>
</organism>
<dbReference type="AlphaFoldDB" id="A0A4Y2RJ01"/>
<keyword evidence="2" id="KW-1185">Reference proteome</keyword>
<gene>
    <name evidence="1" type="ORF">AVEN_130910_1</name>
</gene>
<sequence length="103" mass="11568">MCPRSALLEVYQALYAISAGYPRWILNFLPVMFCLCRRAHATLNILHDSWQHSRKYAGSCAMSLGKICQVLLKISRSLFKPAVHIGIAKVVTHVITQLPMVTV</sequence>
<comment type="caution">
    <text evidence="1">The sequence shown here is derived from an EMBL/GenBank/DDBJ whole genome shotgun (WGS) entry which is preliminary data.</text>
</comment>
<dbReference type="Proteomes" id="UP000499080">
    <property type="component" value="Unassembled WGS sequence"/>
</dbReference>
<evidence type="ECO:0000313" key="1">
    <source>
        <dbReference type="EMBL" id="GBN75777.1"/>
    </source>
</evidence>
<proteinExistence type="predicted"/>
<accession>A0A4Y2RJ01</accession>